<proteinExistence type="predicted"/>
<evidence type="ECO:0000313" key="2">
    <source>
        <dbReference type="Proteomes" id="UP001202244"/>
    </source>
</evidence>
<name>A0ABY3XXZ3_9ACTN</name>
<dbReference type="Proteomes" id="UP001202244">
    <property type="component" value="Chromosome"/>
</dbReference>
<dbReference type="EMBL" id="CP093846">
    <property type="protein sequence ID" value="UNS99245.1"/>
    <property type="molecule type" value="Genomic_DNA"/>
</dbReference>
<evidence type="ECO:0000313" key="1">
    <source>
        <dbReference type="EMBL" id="UNS99245.1"/>
    </source>
</evidence>
<dbReference type="RefSeq" id="WP_242754793.1">
    <property type="nucleotide sequence ID" value="NZ_CP093846.1"/>
</dbReference>
<keyword evidence="2" id="KW-1185">Reference proteome</keyword>
<accession>A0ABY3XXZ3</accession>
<reference evidence="1 2" key="1">
    <citation type="journal article" date="2023" name="Microbiol. Spectr.">
        <title>Synergy between Genome Mining, Metabolomics, and Bioinformatics Uncovers Antibacterial Chlorinated Carbazole Alkaloids and Their Biosynthetic Gene Cluster from Streptomyces tubbatahanensis sp. nov., a Novel Actinomycete Isolated from Sulu Sea, Philippines.</title>
        <authorList>
            <person name="Tenebro C.P."/>
            <person name="Trono D.J.V.L."/>
            <person name="Balida L.A.P."/>
            <person name="Bayog L.K.A."/>
            <person name="Bruna J.R."/>
            <person name="Sabido E.M."/>
            <person name="Caspe D.P.C."/>
            <person name="de Los Santos E.L.C."/>
            <person name="Saludes J.P."/>
            <person name="Dalisay D.S."/>
        </authorList>
    </citation>
    <scope>NUCLEOTIDE SEQUENCE [LARGE SCALE GENOMIC DNA]</scope>
    <source>
        <strain evidence="1 2">DSD3025</strain>
    </source>
</reference>
<protein>
    <recommendedName>
        <fullName evidence="3">Molecular chaperone DnaJ</fullName>
    </recommendedName>
</protein>
<organism evidence="1 2">
    <name type="scientific">Streptomyces tubbatahanensis</name>
    <dbReference type="NCBI Taxonomy" id="2923272"/>
    <lineage>
        <taxon>Bacteria</taxon>
        <taxon>Bacillati</taxon>
        <taxon>Actinomycetota</taxon>
        <taxon>Actinomycetes</taxon>
        <taxon>Kitasatosporales</taxon>
        <taxon>Streptomycetaceae</taxon>
        <taxon>Streptomyces</taxon>
    </lineage>
</organism>
<sequence>MTQPTPAHTRRCRDCDGFPVVHIDTGTQHPDGTRLTIPVVCRACDGTGRRRVTVRSSTRAGR</sequence>
<gene>
    <name evidence="1" type="ORF">MMF93_24390</name>
</gene>
<evidence type="ECO:0008006" key="3">
    <source>
        <dbReference type="Google" id="ProtNLM"/>
    </source>
</evidence>